<comment type="caution">
    <text evidence="1">The sequence shown here is derived from an EMBL/GenBank/DDBJ whole genome shotgun (WGS) entry which is preliminary data.</text>
</comment>
<organism evidence="1 2">
    <name type="scientific">Candidatus Nephthysia bennettiae</name>
    <dbReference type="NCBI Taxonomy" id="3127016"/>
    <lineage>
        <taxon>Bacteria</taxon>
        <taxon>Bacillati</taxon>
        <taxon>Candidatus Dormiibacterota</taxon>
        <taxon>Candidatus Dormibacteria</taxon>
        <taxon>Candidatus Dormibacterales</taxon>
        <taxon>Candidatus Dormibacteraceae</taxon>
        <taxon>Candidatus Nephthysia</taxon>
    </lineage>
</organism>
<reference evidence="1" key="1">
    <citation type="submission" date="2020-10" db="EMBL/GenBank/DDBJ databases">
        <title>Ca. Dormibacterota MAGs.</title>
        <authorList>
            <person name="Montgomery K."/>
        </authorList>
    </citation>
    <scope>NUCLEOTIDE SEQUENCE [LARGE SCALE GENOMIC DNA]</scope>
    <source>
        <strain evidence="1">SC8812_S17_10</strain>
    </source>
</reference>
<name>A0A934KBU4_9BACT</name>
<evidence type="ECO:0000313" key="1">
    <source>
        <dbReference type="EMBL" id="MBJ7600857.1"/>
    </source>
</evidence>
<accession>A0A934KBU4</accession>
<evidence type="ECO:0000313" key="2">
    <source>
        <dbReference type="Proteomes" id="UP000612893"/>
    </source>
</evidence>
<proteinExistence type="predicted"/>
<dbReference type="EMBL" id="JAEKNR010000225">
    <property type="protein sequence ID" value="MBJ7600857.1"/>
    <property type="molecule type" value="Genomic_DNA"/>
</dbReference>
<sequence length="86" mass="9551">MVERVYQELSTRDPAGIRYATLRLEDGVTFIHIFMTDDDEAPNALSTSAAFADFQRDLAQRCVDQPAAQRVTIVGSYRLLADVSGL</sequence>
<protein>
    <submittedName>
        <fullName evidence="1">Uncharacterized protein</fullName>
    </submittedName>
</protein>
<gene>
    <name evidence="1" type="ORF">JF922_22665</name>
</gene>
<keyword evidence="2" id="KW-1185">Reference proteome</keyword>
<dbReference type="AlphaFoldDB" id="A0A934KBU4"/>
<dbReference type="RefSeq" id="WP_338204840.1">
    <property type="nucleotide sequence ID" value="NZ_JAEKNR010000225.1"/>
</dbReference>
<dbReference type="Proteomes" id="UP000612893">
    <property type="component" value="Unassembled WGS sequence"/>
</dbReference>